<protein>
    <recommendedName>
        <fullName evidence="7">Secreted protein</fullName>
    </recommendedName>
</protein>
<keyword evidence="6" id="KW-1185">Reference proteome</keyword>
<proteinExistence type="predicted"/>
<keyword evidence="2" id="KW-0732">Signal</keyword>
<evidence type="ECO:0000256" key="2">
    <source>
        <dbReference type="SAM" id="SignalP"/>
    </source>
</evidence>
<dbReference type="Proteomes" id="UP000671828">
    <property type="component" value="Chromosome"/>
</dbReference>
<dbReference type="RefSeq" id="WP_204845794.1">
    <property type="nucleotide sequence ID" value="NZ_JAFBCL010000001.1"/>
</dbReference>
<feature type="region of interest" description="Disordered" evidence="1">
    <location>
        <begin position="22"/>
        <end position="41"/>
    </location>
</feature>
<dbReference type="EMBL" id="JAFBCL010000001">
    <property type="protein sequence ID" value="MBM7815255.1"/>
    <property type="molecule type" value="Genomic_DNA"/>
</dbReference>
<name>A0A8T8HYG6_9PSEU</name>
<evidence type="ECO:0000313" key="4">
    <source>
        <dbReference type="EMBL" id="QTR03478.1"/>
    </source>
</evidence>
<evidence type="ECO:0000256" key="1">
    <source>
        <dbReference type="SAM" id="MobiDB-lite"/>
    </source>
</evidence>
<sequence length="96" mass="9873">MAIGVSAIVTAIALGGTGAVAGATPGAGAGPQDRPRPPAAAAARTGDATALATWQYHGTWPNLDECNDKGELANDLFGWPYDCRAVAGGWELWLWH</sequence>
<dbReference type="AlphaFoldDB" id="A0A8T8HYG6"/>
<feature type="chain" id="PRO_5038603234" description="Secreted protein" evidence="2">
    <location>
        <begin position="22"/>
        <end position="96"/>
    </location>
</feature>
<evidence type="ECO:0000313" key="5">
    <source>
        <dbReference type="Proteomes" id="UP000671828"/>
    </source>
</evidence>
<gene>
    <name evidence="4" type="ORF">J7S33_32105</name>
    <name evidence="3" type="ORF">JOE68_006120</name>
</gene>
<dbReference type="EMBL" id="CP072788">
    <property type="protein sequence ID" value="QTR03478.1"/>
    <property type="molecule type" value="Genomic_DNA"/>
</dbReference>
<organism evidence="4 5">
    <name type="scientific">Saccharothrix algeriensis</name>
    <dbReference type="NCBI Taxonomy" id="173560"/>
    <lineage>
        <taxon>Bacteria</taxon>
        <taxon>Bacillati</taxon>
        <taxon>Actinomycetota</taxon>
        <taxon>Actinomycetes</taxon>
        <taxon>Pseudonocardiales</taxon>
        <taxon>Pseudonocardiaceae</taxon>
        <taxon>Saccharothrix</taxon>
    </lineage>
</organism>
<feature type="signal peptide" evidence="2">
    <location>
        <begin position="1"/>
        <end position="21"/>
    </location>
</feature>
<evidence type="ECO:0000313" key="3">
    <source>
        <dbReference type="EMBL" id="MBM7815255.1"/>
    </source>
</evidence>
<dbReference type="Proteomes" id="UP001195724">
    <property type="component" value="Unassembled WGS sequence"/>
</dbReference>
<accession>A0A8T8HYG6</accession>
<reference evidence="3 6" key="1">
    <citation type="submission" date="2021-01" db="EMBL/GenBank/DDBJ databases">
        <title>Sequencing the genomes of 1000 actinobacteria strains.</title>
        <authorList>
            <person name="Klenk H.-P."/>
        </authorList>
    </citation>
    <scope>NUCLEOTIDE SEQUENCE [LARGE SCALE GENOMIC DNA]</scope>
    <source>
        <strain evidence="3 6">DSM 44581</strain>
    </source>
</reference>
<evidence type="ECO:0008006" key="7">
    <source>
        <dbReference type="Google" id="ProtNLM"/>
    </source>
</evidence>
<reference evidence="4" key="2">
    <citation type="submission" date="2021-04" db="EMBL/GenBank/DDBJ databases">
        <title>Saccharothrix algeriensis WGS.</title>
        <authorList>
            <person name="Stuskova K."/>
            <person name="Hakalova E."/>
            <person name="Tebbal A.B."/>
            <person name="Eichmeier A."/>
        </authorList>
    </citation>
    <scope>NUCLEOTIDE SEQUENCE</scope>
    <source>
        <strain evidence="4">NRRL B-24137</strain>
    </source>
</reference>
<evidence type="ECO:0000313" key="6">
    <source>
        <dbReference type="Proteomes" id="UP001195724"/>
    </source>
</evidence>